<dbReference type="PROSITE" id="PS00622">
    <property type="entry name" value="HTH_LUXR_1"/>
    <property type="match status" value="1"/>
</dbReference>
<sequence>MNIALQLDDTLQAIGLRYLFLNYFDIDIDIISETAPEATDTPSTLYIVSPTSYCRNIDFYAMRRARTIVTGDGKGMLHINRCESDILEQLRELINVRRVQETAQSAELTQREVDVLRLVAMGLINKEIADKLNISFNTVLSHRKNITSKLGIRSVSGLSVYAMMNGYINEADLNL</sequence>
<dbReference type="Gene3D" id="1.10.10.10">
    <property type="entry name" value="Winged helix-like DNA-binding domain superfamily/Winged helix DNA-binding domain"/>
    <property type="match status" value="1"/>
</dbReference>
<accession>A0ABV4CY44</accession>
<comment type="caution">
    <text evidence="5">The sequence shown here is derived from an EMBL/GenBank/DDBJ whole genome shotgun (WGS) entry which is preliminary data.</text>
</comment>
<dbReference type="CDD" id="cd06170">
    <property type="entry name" value="LuxR_C_like"/>
    <property type="match status" value="1"/>
</dbReference>
<dbReference type="PANTHER" id="PTHR44688">
    <property type="entry name" value="DNA-BINDING TRANSCRIPTIONAL ACTIVATOR DEVR_DOSR"/>
    <property type="match status" value="1"/>
</dbReference>
<evidence type="ECO:0000313" key="5">
    <source>
        <dbReference type="EMBL" id="MEY8244612.1"/>
    </source>
</evidence>
<proteinExistence type="predicted"/>
<dbReference type="InterPro" id="IPR036388">
    <property type="entry name" value="WH-like_DNA-bd_sf"/>
</dbReference>
<evidence type="ECO:0000256" key="2">
    <source>
        <dbReference type="ARBA" id="ARBA00023125"/>
    </source>
</evidence>
<reference evidence="5 6" key="1">
    <citation type="submission" date="2024-03" db="EMBL/GenBank/DDBJ databases">
        <title>Mouse gut bacterial collection (mGBC) of GemPharmatech.</title>
        <authorList>
            <person name="He Y."/>
            <person name="Dong L."/>
            <person name="Wu D."/>
            <person name="Gao X."/>
            <person name="Lin Z."/>
        </authorList>
    </citation>
    <scope>NUCLEOTIDE SEQUENCE [LARGE SCALE GENOMIC DNA]</scope>
    <source>
        <strain evidence="5 6">54-13</strain>
    </source>
</reference>
<feature type="domain" description="HTH luxR-type" evidence="4">
    <location>
        <begin position="101"/>
        <end position="166"/>
    </location>
</feature>
<keyword evidence="6" id="KW-1185">Reference proteome</keyword>
<dbReference type="RefSeq" id="WP_121699220.1">
    <property type="nucleotide sequence ID" value="NZ_JBCLPP010000006.1"/>
</dbReference>
<dbReference type="Pfam" id="PF00196">
    <property type="entry name" value="GerE"/>
    <property type="match status" value="1"/>
</dbReference>
<dbReference type="InterPro" id="IPR000792">
    <property type="entry name" value="Tscrpt_reg_LuxR_C"/>
</dbReference>
<dbReference type="SUPFAM" id="SSF46894">
    <property type="entry name" value="C-terminal effector domain of the bipartite response regulators"/>
    <property type="match status" value="1"/>
</dbReference>
<keyword evidence="3" id="KW-0804">Transcription</keyword>
<dbReference type="PRINTS" id="PR00038">
    <property type="entry name" value="HTHLUXR"/>
</dbReference>
<dbReference type="PANTHER" id="PTHR44688:SF16">
    <property type="entry name" value="DNA-BINDING TRANSCRIPTIONAL ACTIVATOR DEVR_DOSR"/>
    <property type="match status" value="1"/>
</dbReference>
<dbReference type="PROSITE" id="PS50043">
    <property type="entry name" value="HTH_LUXR_2"/>
    <property type="match status" value="1"/>
</dbReference>
<gene>
    <name evidence="5" type="ORF">AAK873_03135</name>
</gene>
<protein>
    <submittedName>
        <fullName evidence="5">LuxR C-terminal-related transcriptional regulator</fullName>
    </submittedName>
</protein>
<dbReference type="EMBL" id="JBCLPP010000006">
    <property type="protein sequence ID" value="MEY8244612.1"/>
    <property type="molecule type" value="Genomic_DNA"/>
</dbReference>
<name>A0ABV4CY44_9BACT</name>
<dbReference type="Proteomes" id="UP001565200">
    <property type="component" value="Unassembled WGS sequence"/>
</dbReference>
<dbReference type="InterPro" id="IPR016032">
    <property type="entry name" value="Sig_transdc_resp-reg_C-effctor"/>
</dbReference>
<evidence type="ECO:0000313" key="6">
    <source>
        <dbReference type="Proteomes" id="UP001565200"/>
    </source>
</evidence>
<organism evidence="5 6">
    <name type="scientific">Heminiphilus faecis</name>
    <dbReference type="NCBI Taxonomy" id="2601703"/>
    <lineage>
        <taxon>Bacteria</taxon>
        <taxon>Pseudomonadati</taxon>
        <taxon>Bacteroidota</taxon>
        <taxon>Bacteroidia</taxon>
        <taxon>Bacteroidales</taxon>
        <taxon>Muribaculaceae</taxon>
        <taxon>Heminiphilus</taxon>
    </lineage>
</organism>
<evidence type="ECO:0000259" key="4">
    <source>
        <dbReference type="PROSITE" id="PS50043"/>
    </source>
</evidence>
<dbReference type="SMART" id="SM00421">
    <property type="entry name" value="HTH_LUXR"/>
    <property type="match status" value="1"/>
</dbReference>
<keyword evidence="1" id="KW-0805">Transcription regulation</keyword>
<evidence type="ECO:0000256" key="1">
    <source>
        <dbReference type="ARBA" id="ARBA00023015"/>
    </source>
</evidence>
<evidence type="ECO:0000256" key="3">
    <source>
        <dbReference type="ARBA" id="ARBA00023163"/>
    </source>
</evidence>
<keyword evidence="2" id="KW-0238">DNA-binding</keyword>